<keyword evidence="3" id="KW-1185">Reference proteome</keyword>
<feature type="transmembrane region" description="Helical" evidence="1">
    <location>
        <begin position="90"/>
        <end position="110"/>
    </location>
</feature>
<dbReference type="EMBL" id="JAWZYT010000301">
    <property type="protein sequence ID" value="KAK4325056.1"/>
    <property type="molecule type" value="Genomic_DNA"/>
</dbReference>
<accession>A0AAE1ULM7</accession>
<name>A0AAE1ULM7_9EUCA</name>
<evidence type="ECO:0000313" key="2">
    <source>
        <dbReference type="EMBL" id="KAK4325056.1"/>
    </source>
</evidence>
<dbReference type="Proteomes" id="UP001292094">
    <property type="component" value="Unassembled WGS sequence"/>
</dbReference>
<keyword evidence="1" id="KW-0472">Membrane</keyword>
<gene>
    <name evidence="2" type="ORF">Pmani_004366</name>
</gene>
<proteinExistence type="predicted"/>
<reference evidence="2" key="1">
    <citation type="submission" date="2023-11" db="EMBL/GenBank/DDBJ databases">
        <title>Genome assemblies of two species of porcelain crab, Petrolisthes cinctipes and Petrolisthes manimaculis (Anomura: Porcellanidae).</title>
        <authorList>
            <person name="Angst P."/>
        </authorList>
    </citation>
    <scope>NUCLEOTIDE SEQUENCE</scope>
    <source>
        <strain evidence="2">PB745_02</strain>
        <tissue evidence="2">Gill</tissue>
    </source>
</reference>
<comment type="caution">
    <text evidence="2">The sequence shown here is derived from an EMBL/GenBank/DDBJ whole genome shotgun (WGS) entry which is preliminary data.</text>
</comment>
<dbReference type="AlphaFoldDB" id="A0AAE1ULM7"/>
<sequence length="132" mass="15075">MALVQTGSFGVMMGLVLTPEYFDVQVGFGAGIMALLTFSYAALTARLVFLLFEKRYEEIKGPEWMWWFFTVGLILFNILLVVWFSLLNDYLPAALCCLAAPTYAVFFVYAKDDIKKLRETEKDEKETEVKSV</sequence>
<feature type="transmembrane region" description="Helical" evidence="1">
    <location>
        <begin position="64"/>
        <end position="84"/>
    </location>
</feature>
<protein>
    <submittedName>
        <fullName evidence="2">Uncharacterized protein</fullName>
    </submittedName>
</protein>
<keyword evidence="1" id="KW-1133">Transmembrane helix</keyword>
<organism evidence="2 3">
    <name type="scientific">Petrolisthes manimaculis</name>
    <dbReference type="NCBI Taxonomy" id="1843537"/>
    <lineage>
        <taxon>Eukaryota</taxon>
        <taxon>Metazoa</taxon>
        <taxon>Ecdysozoa</taxon>
        <taxon>Arthropoda</taxon>
        <taxon>Crustacea</taxon>
        <taxon>Multicrustacea</taxon>
        <taxon>Malacostraca</taxon>
        <taxon>Eumalacostraca</taxon>
        <taxon>Eucarida</taxon>
        <taxon>Decapoda</taxon>
        <taxon>Pleocyemata</taxon>
        <taxon>Anomura</taxon>
        <taxon>Galatheoidea</taxon>
        <taxon>Porcellanidae</taxon>
        <taxon>Petrolisthes</taxon>
    </lineage>
</organism>
<keyword evidence="1" id="KW-0812">Transmembrane</keyword>
<evidence type="ECO:0000256" key="1">
    <source>
        <dbReference type="SAM" id="Phobius"/>
    </source>
</evidence>
<feature type="transmembrane region" description="Helical" evidence="1">
    <location>
        <begin position="26"/>
        <end position="52"/>
    </location>
</feature>
<evidence type="ECO:0000313" key="3">
    <source>
        <dbReference type="Proteomes" id="UP001292094"/>
    </source>
</evidence>